<evidence type="ECO:0000256" key="2">
    <source>
        <dbReference type="ARBA" id="ARBA00032707"/>
    </source>
</evidence>
<dbReference type="Gene3D" id="1.20.144.10">
    <property type="entry name" value="Phosphatidic acid phosphatase type 2/haloperoxidase"/>
    <property type="match status" value="1"/>
</dbReference>
<feature type="transmembrane region" description="Helical" evidence="4">
    <location>
        <begin position="204"/>
        <end position="223"/>
    </location>
</feature>
<sequence>MNNMLQGKYAPVGVATIVILLLSAAIRLLNLDLLVSGLFYDAAGNTFPLKDNLLTVFFYNTIPWAVTGSLLFFLAYPFVAYFKRPVRKYNRLVLALFLSLLIGPGLIVNSIFKDNFGRPRPSQSIEFGGTEPHRAVLEANWGNKGPSFPSGHAATPLAFLVLALAARRRGYKTLATNLTYALVFWYVAVSLARIVAGGHHLSDVVWGGYFSFVCAWLSYQWIYNRTK</sequence>
<organism evidence="6 7">
    <name type="scientific">Vibrio albus</name>
    <dbReference type="NCBI Taxonomy" id="2200953"/>
    <lineage>
        <taxon>Bacteria</taxon>
        <taxon>Pseudomonadati</taxon>
        <taxon>Pseudomonadota</taxon>
        <taxon>Gammaproteobacteria</taxon>
        <taxon>Vibrionales</taxon>
        <taxon>Vibrionaceae</taxon>
        <taxon>Vibrio</taxon>
    </lineage>
</organism>
<dbReference type="OrthoDB" id="9813524at2"/>
<evidence type="ECO:0000256" key="4">
    <source>
        <dbReference type="SAM" id="Phobius"/>
    </source>
</evidence>
<keyword evidence="4" id="KW-0472">Membrane</keyword>
<feature type="transmembrane region" description="Helical" evidence="4">
    <location>
        <begin position="92"/>
        <end position="112"/>
    </location>
</feature>
<evidence type="ECO:0000259" key="5">
    <source>
        <dbReference type="SMART" id="SM00014"/>
    </source>
</evidence>
<dbReference type="EMBL" id="QFWT01000004">
    <property type="protein sequence ID" value="PWI33700.1"/>
    <property type="molecule type" value="Genomic_DNA"/>
</dbReference>
<comment type="caution">
    <text evidence="6">The sequence shown here is derived from an EMBL/GenBank/DDBJ whole genome shotgun (WGS) entry which is preliminary data.</text>
</comment>
<dbReference type="PANTHER" id="PTHR14969:SF13">
    <property type="entry name" value="AT30094P"/>
    <property type="match status" value="1"/>
</dbReference>
<evidence type="ECO:0000256" key="3">
    <source>
        <dbReference type="ARBA" id="ARBA00047594"/>
    </source>
</evidence>
<dbReference type="SUPFAM" id="SSF48317">
    <property type="entry name" value="Acid phosphatase/Vanadium-dependent haloperoxidase"/>
    <property type="match status" value="1"/>
</dbReference>
<dbReference type="GO" id="GO:0050380">
    <property type="term" value="F:undecaprenyl-diphosphatase activity"/>
    <property type="evidence" value="ECO:0007669"/>
    <property type="project" value="UniProtKB-EC"/>
</dbReference>
<dbReference type="Pfam" id="PF01569">
    <property type="entry name" value="PAP2"/>
    <property type="match status" value="1"/>
</dbReference>
<feature type="transmembrane region" description="Helical" evidence="4">
    <location>
        <begin position="57"/>
        <end position="80"/>
    </location>
</feature>
<keyword evidence="4" id="KW-1133">Transmembrane helix</keyword>
<feature type="domain" description="Phosphatidic acid phosphatase type 2/haloperoxidase" evidence="5">
    <location>
        <begin position="92"/>
        <end position="219"/>
    </location>
</feature>
<evidence type="ECO:0000313" key="7">
    <source>
        <dbReference type="Proteomes" id="UP000245362"/>
    </source>
</evidence>
<dbReference type="GO" id="GO:0042392">
    <property type="term" value="F:sphingosine-1-phosphate phosphatase activity"/>
    <property type="evidence" value="ECO:0007669"/>
    <property type="project" value="TreeGrafter"/>
</dbReference>
<name>A0A2U3BA77_9VIBR</name>
<evidence type="ECO:0000256" key="1">
    <source>
        <dbReference type="ARBA" id="ARBA00012374"/>
    </source>
</evidence>
<dbReference type="AlphaFoldDB" id="A0A2U3BA77"/>
<comment type="catalytic activity">
    <reaction evidence="3">
        <text>di-trans,octa-cis-undecaprenyl diphosphate + H2O = di-trans,octa-cis-undecaprenyl phosphate + phosphate + H(+)</text>
        <dbReference type="Rhea" id="RHEA:28094"/>
        <dbReference type="ChEBI" id="CHEBI:15377"/>
        <dbReference type="ChEBI" id="CHEBI:15378"/>
        <dbReference type="ChEBI" id="CHEBI:43474"/>
        <dbReference type="ChEBI" id="CHEBI:58405"/>
        <dbReference type="ChEBI" id="CHEBI:60392"/>
        <dbReference type="EC" id="3.6.1.27"/>
    </reaction>
</comment>
<accession>A0A2U3BA77</accession>
<reference evidence="6 7" key="1">
    <citation type="submission" date="2018-05" db="EMBL/GenBank/DDBJ databases">
        <title>Vibrio limimaris sp. nov., isolated from marine sediment.</title>
        <authorList>
            <person name="Li C.-M."/>
        </authorList>
    </citation>
    <scope>NUCLEOTIDE SEQUENCE [LARGE SCALE GENOMIC DNA]</scope>
    <source>
        <strain evidence="6 7">E4404</strain>
    </source>
</reference>
<feature type="transmembrane region" description="Helical" evidence="4">
    <location>
        <begin position="147"/>
        <end position="166"/>
    </location>
</feature>
<feature type="transmembrane region" description="Helical" evidence="4">
    <location>
        <begin position="12"/>
        <end position="29"/>
    </location>
</feature>
<keyword evidence="4" id="KW-0812">Transmembrane</keyword>
<proteinExistence type="predicted"/>
<gene>
    <name evidence="6" type="ORF">DI392_09575</name>
</gene>
<evidence type="ECO:0000313" key="6">
    <source>
        <dbReference type="EMBL" id="PWI33700.1"/>
    </source>
</evidence>
<dbReference type="Proteomes" id="UP000245362">
    <property type="component" value="Unassembled WGS sequence"/>
</dbReference>
<dbReference type="SMART" id="SM00014">
    <property type="entry name" value="acidPPc"/>
    <property type="match status" value="1"/>
</dbReference>
<protein>
    <recommendedName>
        <fullName evidence="1">undecaprenyl-diphosphate phosphatase</fullName>
        <ecNumber evidence="1">3.6.1.27</ecNumber>
    </recommendedName>
    <alternativeName>
        <fullName evidence="2">Undecaprenyl pyrophosphate phosphatase</fullName>
    </alternativeName>
</protein>
<dbReference type="InterPro" id="IPR036938">
    <property type="entry name" value="PAP2/HPO_sf"/>
</dbReference>
<dbReference type="EC" id="3.6.1.27" evidence="1"/>
<dbReference type="InterPro" id="IPR000326">
    <property type="entry name" value="PAP2/HPO"/>
</dbReference>
<feature type="transmembrane region" description="Helical" evidence="4">
    <location>
        <begin position="178"/>
        <end position="198"/>
    </location>
</feature>
<dbReference type="RefSeq" id="WP_109319684.1">
    <property type="nucleotide sequence ID" value="NZ_QFWT01000004.1"/>
</dbReference>
<dbReference type="PANTHER" id="PTHR14969">
    <property type="entry name" value="SPHINGOSINE-1-PHOSPHATE PHOSPHOHYDROLASE"/>
    <property type="match status" value="1"/>
</dbReference>
<keyword evidence="7" id="KW-1185">Reference proteome</keyword>